<dbReference type="InterPro" id="IPR007197">
    <property type="entry name" value="rSAM"/>
</dbReference>
<dbReference type="InterPro" id="IPR023885">
    <property type="entry name" value="4Fe4S-binding_SPASM_dom"/>
</dbReference>
<dbReference type="InterPro" id="IPR058240">
    <property type="entry name" value="rSAM_sf"/>
</dbReference>
<dbReference type="STRING" id="290512.Paes_1445"/>
<dbReference type="Pfam" id="PF04055">
    <property type="entry name" value="Radical_SAM"/>
    <property type="match status" value="1"/>
</dbReference>
<dbReference type="PANTHER" id="PTHR43787:SF3">
    <property type="entry name" value="ARYLSULFATASE REGULATORY PROTEIN"/>
    <property type="match status" value="1"/>
</dbReference>
<dbReference type="GO" id="GO:0046872">
    <property type="term" value="F:metal ion binding"/>
    <property type="evidence" value="ECO:0007669"/>
    <property type="project" value="UniProtKB-KW"/>
</dbReference>
<feature type="domain" description="Radical SAM core" evidence="7">
    <location>
        <begin position="100"/>
        <end position="261"/>
    </location>
</feature>
<gene>
    <name evidence="8" type="ordered locus">Paes_1445</name>
</gene>
<evidence type="ECO:0000256" key="5">
    <source>
        <dbReference type="ARBA" id="ARBA00023004"/>
    </source>
</evidence>
<reference evidence="8" key="1">
    <citation type="submission" date="2008-06" db="EMBL/GenBank/DDBJ databases">
        <title>Complete sequence of chromosome of Prosthecochloris aestuarii DSM 271.</title>
        <authorList>
            <consortium name="US DOE Joint Genome Institute"/>
            <person name="Lucas S."/>
            <person name="Copeland A."/>
            <person name="Lapidus A."/>
            <person name="Glavina del Rio T."/>
            <person name="Dalin E."/>
            <person name="Tice H."/>
            <person name="Bruce D."/>
            <person name="Goodwin L."/>
            <person name="Pitluck S."/>
            <person name="Schmutz J."/>
            <person name="Larimer F."/>
            <person name="Land M."/>
            <person name="Hauser L."/>
            <person name="Kyrpides N."/>
            <person name="Anderson I."/>
            <person name="Liu Z."/>
            <person name="Li T."/>
            <person name="Zhao F."/>
            <person name="Overmann J."/>
            <person name="Bryant D.A."/>
            <person name="Richardson P."/>
        </authorList>
    </citation>
    <scope>NUCLEOTIDE SEQUENCE [LARGE SCALE GENOMIC DNA]</scope>
    <source>
        <strain evidence="8">DSM 271</strain>
    </source>
</reference>
<dbReference type="SFLD" id="SFLDS00029">
    <property type="entry name" value="Radical_SAM"/>
    <property type="match status" value="1"/>
</dbReference>
<organism evidence="8 9">
    <name type="scientific">Prosthecochloris aestuarii (strain DSM 271 / SK 413)</name>
    <dbReference type="NCBI Taxonomy" id="290512"/>
    <lineage>
        <taxon>Bacteria</taxon>
        <taxon>Pseudomonadati</taxon>
        <taxon>Chlorobiota</taxon>
        <taxon>Chlorobiia</taxon>
        <taxon>Chlorobiales</taxon>
        <taxon>Chlorobiaceae</taxon>
        <taxon>Prosthecochloris</taxon>
    </lineage>
</organism>
<evidence type="ECO:0000256" key="4">
    <source>
        <dbReference type="ARBA" id="ARBA00022723"/>
    </source>
</evidence>
<protein>
    <submittedName>
        <fullName evidence="8">Radical SAM domain protein</fullName>
    </submittedName>
</protein>
<evidence type="ECO:0000313" key="8">
    <source>
        <dbReference type="EMBL" id="ACF46465.1"/>
    </source>
</evidence>
<evidence type="ECO:0000259" key="7">
    <source>
        <dbReference type="Pfam" id="PF04055"/>
    </source>
</evidence>
<dbReference type="eggNOG" id="COG0641">
    <property type="taxonomic scope" value="Bacteria"/>
</dbReference>
<dbReference type="KEGG" id="paa:Paes_1445"/>
<evidence type="ECO:0000256" key="3">
    <source>
        <dbReference type="ARBA" id="ARBA00022691"/>
    </source>
</evidence>
<keyword evidence="3" id="KW-0949">S-adenosyl-L-methionine</keyword>
<evidence type="ECO:0000256" key="2">
    <source>
        <dbReference type="ARBA" id="ARBA00022485"/>
    </source>
</evidence>
<dbReference type="NCBIfam" id="TIGR04085">
    <property type="entry name" value="rSAM_more_4Fe4S"/>
    <property type="match status" value="1"/>
</dbReference>
<dbReference type="GO" id="GO:0051539">
    <property type="term" value="F:4 iron, 4 sulfur cluster binding"/>
    <property type="evidence" value="ECO:0007669"/>
    <property type="project" value="UniProtKB-KW"/>
</dbReference>
<dbReference type="PANTHER" id="PTHR43787">
    <property type="entry name" value="FEMO COFACTOR BIOSYNTHESIS PROTEIN NIFB-RELATED"/>
    <property type="match status" value="1"/>
</dbReference>
<sequence length="468" mass="53368">MLIWSQYNTLFTSERGGSFLYNAMSNCLLELDQAHFDSLRQLENNPGHAEENIGDAFSELLREKHVLVEEEENEKLLQIKQYQRNCNCYGQQDLSLTICPTLACNFSCPYCFETSRDDTTVMHDATISNLVAFMQQRADTRKIHLDWYGGEPTLAFDVIETITRRVLEKGLRLEGAQLITNGYLLDQEKIDRLNELKIDTVQVTLDGPERIHDKRRTLKNHAPTFGAIIANIDRLMESSFNGQCLIRVNVDKTNKDHFAGLHRSLSDRYSEKNVTIYAATLKDTTPETLDVHEWAQYCLDLYWQHGITTKYMVYPKNNESGLCLAHYSNSFVAGPRGELYKCWEDVGCSPEIVGNVNDSNPVTNHDVLARYSVAADPFLNASCVACRFLPICTEACPKKRVQNQSIPTTEKANNICTHFKDYLIGYMEIAYDIFTTSQQCRALLSKTTRPLSQKGFRVIFPARETSID</sequence>
<dbReference type="SUPFAM" id="SSF102114">
    <property type="entry name" value="Radical SAM enzymes"/>
    <property type="match status" value="1"/>
</dbReference>
<name>B4S8S8_PROA2</name>
<evidence type="ECO:0000313" key="9">
    <source>
        <dbReference type="Proteomes" id="UP000002725"/>
    </source>
</evidence>
<dbReference type="EMBL" id="CP001108">
    <property type="protein sequence ID" value="ACF46465.1"/>
    <property type="molecule type" value="Genomic_DNA"/>
</dbReference>
<dbReference type="Gene3D" id="3.20.20.70">
    <property type="entry name" value="Aldolase class I"/>
    <property type="match status" value="1"/>
</dbReference>
<comment type="cofactor">
    <cofactor evidence="1">
        <name>[4Fe-4S] cluster</name>
        <dbReference type="ChEBI" id="CHEBI:49883"/>
    </cofactor>
</comment>
<dbReference type="Proteomes" id="UP000002725">
    <property type="component" value="Chromosome"/>
</dbReference>
<dbReference type="AlphaFoldDB" id="B4S8S8"/>
<dbReference type="SFLD" id="SFLDG01067">
    <property type="entry name" value="SPASM/twitch_domain_containing"/>
    <property type="match status" value="1"/>
</dbReference>
<keyword evidence="9" id="KW-1185">Reference proteome</keyword>
<evidence type="ECO:0000256" key="6">
    <source>
        <dbReference type="ARBA" id="ARBA00023014"/>
    </source>
</evidence>
<keyword evidence="2" id="KW-0004">4Fe-4S</keyword>
<dbReference type="UniPathway" id="UPA00782"/>
<accession>B4S8S8</accession>
<keyword evidence="4" id="KW-0479">Metal-binding</keyword>
<dbReference type="RefSeq" id="WP_012505998.1">
    <property type="nucleotide sequence ID" value="NC_011059.1"/>
</dbReference>
<dbReference type="CDD" id="cd01335">
    <property type="entry name" value="Radical_SAM"/>
    <property type="match status" value="1"/>
</dbReference>
<keyword evidence="5" id="KW-0408">Iron</keyword>
<dbReference type="InterPro" id="IPR013785">
    <property type="entry name" value="Aldolase_TIM"/>
</dbReference>
<evidence type="ECO:0000256" key="1">
    <source>
        <dbReference type="ARBA" id="ARBA00001966"/>
    </source>
</evidence>
<dbReference type="HOGENOM" id="CLU_009273_3_1_10"/>
<dbReference type="GO" id="GO:0003824">
    <property type="term" value="F:catalytic activity"/>
    <property type="evidence" value="ECO:0007669"/>
    <property type="project" value="InterPro"/>
</dbReference>
<keyword evidence="6" id="KW-0411">Iron-sulfur</keyword>
<proteinExistence type="predicted"/>